<keyword evidence="3" id="KW-1185">Reference proteome</keyword>
<dbReference type="Proteomes" id="UP001152561">
    <property type="component" value="Unassembled WGS sequence"/>
</dbReference>
<evidence type="ECO:0000256" key="1">
    <source>
        <dbReference type="SAM" id="MobiDB-lite"/>
    </source>
</evidence>
<proteinExistence type="predicted"/>
<accession>A0A9Q1RLA3</accession>
<evidence type="ECO:0000313" key="2">
    <source>
        <dbReference type="EMBL" id="KAJ8561480.1"/>
    </source>
</evidence>
<reference evidence="3" key="1">
    <citation type="journal article" date="2023" name="Proc. Natl. Acad. Sci. U.S.A.">
        <title>Genomic and structural basis for evolution of tropane alkaloid biosynthesis.</title>
        <authorList>
            <person name="Wanga Y.-J."/>
            <person name="Taina T."/>
            <person name="Yua J.-Y."/>
            <person name="Lia J."/>
            <person name="Xua B."/>
            <person name="Chenc J."/>
            <person name="D'Auriad J.C."/>
            <person name="Huanga J.-P."/>
            <person name="Huanga S.-X."/>
        </authorList>
    </citation>
    <scope>NUCLEOTIDE SEQUENCE [LARGE SCALE GENOMIC DNA]</scope>
    <source>
        <strain evidence="3">cv. KIB-2019</strain>
    </source>
</reference>
<gene>
    <name evidence="2" type="ORF">K7X08_033957</name>
</gene>
<evidence type="ECO:0000313" key="3">
    <source>
        <dbReference type="Proteomes" id="UP001152561"/>
    </source>
</evidence>
<feature type="compositionally biased region" description="Basic and acidic residues" evidence="1">
    <location>
        <begin position="54"/>
        <end position="72"/>
    </location>
</feature>
<dbReference type="AlphaFoldDB" id="A0A9Q1RLA3"/>
<comment type="caution">
    <text evidence="2">The sequence shown here is derived from an EMBL/GenBank/DDBJ whole genome shotgun (WGS) entry which is preliminary data.</text>
</comment>
<feature type="region of interest" description="Disordered" evidence="1">
    <location>
        <begin position="54"/>
        <end position="105"/>
    </location>
</feature>
<organism evidence="2 3">
    <name type="scientific">Anisodus acutangulus</name>
    <dbReference type="NCBI Taxonomy" id="402998"/>
    <lineage>
        <taxon>Eukaryota</taxon>
        <taxon>Viridiplantae</taxon>
        <taxon>Streptophyta</taxon>
        <taxon>Embryophyta</taxon>
        <taxon>Tracheophyta</taxon>
        <taxon>Spermatophyta</taxon>
        <taxon>Magnoliopsida</taxon>
        <taxon>eudicotyledons</taxon>
        <taxon>Gunneridae</taxon>
        <taxon>Pentapetalae</taxon>
        <taxon>asterids</taxon>
        <taxon>lamiids</taxon>
        <taxon>Solanales</taxon>
        <taxon>Solanaceae</taxon>
        <taxon>Solanoideae</taxon>
        <taxon>Hyoscyameae</taxon>
        <taxon>Anisodus</taxon>
    </lineage>
</organism>
<sequence length="105" mass="12085">MEELMKSLPGNYKYWKSITEVGRKVFDRNPQQYSCLVQSNFVEKYCVDFFRKGQEQEDSEQLQRHDTSNAEPRDEDGDVDASLLSDTKAAGLSGQVGTFERSEHQ</sequence>
<protein>
    <submittedName>
        <fullName evidence="2">Uncharacterized protein</fullName>
    </submittedName>
</protein>
<dbReference type="EMBL" id="JAJAGQ010000006">
    <property type="protein sequence ID" value="KAJ8561480.1"/>
    <property type="molecule type" value="Genomic_DNA"/>
</dbReference>
<dbReference type="OrthoDB" id="333551at2759"/>
<name>A0A9Q1RLA3_9SOLA</name>